<dbReference type="PANTHER" id="PTHR43861:SF5">
    <property type="entry name" value="BLL5978 PROTEIN"/>
    <property type="match status" value="1"/>
</dbReference>
<dbReference type="EMBL" id="BNAY01000001">
    <property type="protein sequence ID" value="GHH01297.1"/>
    <property type="molecule type" value="Genomic_DNA"/>
</dbReference>
<dbReference type="Pfam" id="PF08421">
    <property type="entry name" value="Methyltransf_13"/>
    <property type="match status" value="1"/>
</dbReference>
<dbReference type="SUPFAM" id="SSF53335">
    <property type="entry name" value="S-adenosyl-L-methionine-dependent methyltransferases"/>
    <property type="match status" value="1"/>
</dbReference>
<name>A0ABQ3L8C5_9PSEU</name>
<dbReference type="GO" id="GO:0032259">
    <property type="term" value="P:methylation"/>
    <property type="evidence" value="ECO:0007669"/>
    <property type="project" value="UniProtKB-KW"/>
</dbReference>
<feature type="domain" description="Methyltransferase putative zinc binding" evidence="1">
    <location>
        <begin position="14"/>
        <end position="73"/>
    </location>
</feature>
<reference evidence="4" key="1">
    <citation type="journal article" date="2019" name="Int. J. Syst. Evol. Microbiol.">
        <title>The Global Catalogue of Microorganisms (GCM) 10K type strain sequencing project: providing services to taxonomists for standard genome sequencing and annotation.</title>
        <authorList>
            <consortium name="The Broad Institute Genomics Platform"/>
            <consortium name="The Broad Institute Genome Sequencing Center for Infectious Disease"/>
            <person name="Wu L."/>
            <person name="Ma J."/>
        </authorList>
    </citation>
    <scope>NUCLEOTIDE SEQUENCE [LARGE SCALE GENOMIC DNA]</scope>
    <source>
        <strain evidence="4">CGMCC 4.7683</strain>
    </source>
</reference>
<dbReference type="Gene3D" id="3.40.50.720">
    <property type="entry name" value="NAD(P)-binding Rossmann-like Domain"/>
    <property type="match status" value="1"/>
</dbReference>
<sequence length="415" mass="45500">MITDVRDTAGMRECRLCGQPVREFFDFGRQPVSDAFRDPADRSAEFHYDLAVGVCGGCAMVQQSHEVPRTRMFHADYPYRSSGSAFMRDHFEAFARRLLETELAVHDPFVVEIGSNDGVMLRTIAGAGVRHLGVEPSGGAADTARACGVRVLTEFFQEDSARRIRAEDGPADVIYSANTVSHIARLDSVFRGVDALLAPDGLFVVEDRYLGDIVDSTAFDQIYDEHFYLFSVESVCTVSRRFGFELVDITRLPVHGGTIRFTIARAGARPVAPVVGELLTAEHARGLADHGTLDRFAVRTRQARADLVGLLRWLRDEGRVVVGYGATAKSATVTNFCGIGPDLVPYICDSTPAKHGKLAPGSGIPVRPPAAFADPYPDYALLFAWNHAEEIMAKEHGFAAAGGRWIRYVPRVHIV</sequence>
<protein>
    <submittedName>
        <fullName evidence="3">Methyltransferase</fullName>
    </submittedName>
</protein>
<dbReference type="InterPro" id="IPR013691">
    <property type="entry name" value="MeTrfase_14"/>
</dbReference>
<dbReference type="Proteomes" id="UP000635387">
    <property type="component" value="Unassembled WGS sequence"/>
</dbReference>
<dbReference type="InterPro" id="IPR038576">
    <property type="entry name" value="Methyltransf_Zn-bd_dom_put_sf"/>
</dbReference>
<dbReference type="RefSeq" id="WP_229907524.1">
    <property type="nucleotide sequence ID" value="NZ_BNAY01000001.1"/>
</dbReference>
<dbReference type="InterPro" id="IPR029063">
    <property type="entry name" value="SAM-dependent_MTases_sf"/>
</dbReference>
<dbReference type="CDD" id="cd02440">
    <property type="entry name" value="AdoMet_MTases"/>
    <property type="match status" value="1"/>
</dbReference>
<evidence type="ECO:0000259" key="2">
    <source>
        <dbReference type="Pfam" id="PF08484"/>
    </source>
</evidence>
<evidence type="ECO:0000259" key="1">
    <source>
        <dbReference type="Pfam" id="PF08421"/>
    </source>
</evidence>
<proteinExistence type="predicted"/>
<keyword evidence="4" id="KW-1185">Reference proteome</keyword>
<dbReference type="GO" id="GO:0008168">
    <property type="term" value="F:methyltransferase activity"/>
    <property type="evidence" value="ECO:0007669"/>
    <property type="project" value="UniProtKB-KW"/>
</dbReference>
<keyword evidence="3" id="KW-0808">Transferase</keyword>
<keyword evidence="3" id="KW-0489">Methyltransferase</keyword>
<dbReference type="Gene3D" id="6.20.50.110">
    <property type="entry name" value="Methyltransferase, zinc-binding domain"/>
    <property type="match status" value="1"/>
</dbReference>
<comment type="caution">
    <text evidence="3">The sequence shown here is derived from an EMBL/GenBank/DDBJ whole genome shotgun (WGS) entry which is preliminary data.</text>
</comment>
<evidence type="ECO:0000313" key="4">
    <source>
        <dbReference type="Proteomes" id="UP000635387"/>
    </source>
</evidence>
<evidence type="ECO:0000313" key="3">
    <source>
        <dbReference type="EMBL" id="GHH01297.1"/>
    </source>
</evidence>
<dbReference type="Pfam" id="PF08484">
    <property type="entry name" value="Methyltransf_14"/>
    <property type="match status" value="1"/>
</dbReference>
<organism evidence="3 4">
    <name type="scientific">Amycolatopsis oliviviridis</name>
    <dbReference type="NCBI Taxonomy" id="1471590"/>
    <lineage>
        <taxon>Bacteria</taxon>
        <taxon>Bacillati</taxon>
        <taxon>Actinomycetota</taxon>
        <taxon>Actinomycetes</taxon>
        <taxon>Pseudonocardiales</taxon>
        <taxon>Pseudonocardiaceae</taxon>
        <taxon>Amycolatopsis</taxon>
    </lineage>
</organism>
<dbReference type="PANTHER" id="PTHR43861">
    <property type="entry name" value="TRANS-ACONITATE 2-METHYLTRANSFERASE-RELATED"/>
    <property type="match status" value="1"/>
</dbReference>
<feature type="domain" description="C-methyltransferase" evidence="2">
    <location>
        <begin position="253"/>
        <end position="410"/>
    </location>
</feature>
<dbReference type="Gene3D" id="6.10.250.3100">
    <property type="match status" value="1"/>
</dbReference>
<gene>
    <name evidence="3" type="ORF">GCM10017790_01140</name>
</gene>
<accession>A0ABQ3L8C5</accession>
<dbReference type="InterPro" id="IPR013630">
    <property type="entry name" value="Methyltransf_Zn-bd_dom_put"/>
</dbReference>
<dbReference type="Gene3D" id="3.40.50.150">
    <property type="entry name" value="Vaccinia Virus protein VP39"/>
    <property type="match status" value="1"/>
</dbReference>
<dbReference type="Pfam" id="PF13489">
    <property type="entry name" value="Methyltransf_23"/>
    <property type="match status" value="1"/>
</dbReference>